<proteinExistence type="predicted"/>
<gene>
    <name evidence="1" type="ORF">BWY04_01263</name>
</gene>
<dbReference type="AlphaFoldDB" id="A0A1V5ZKD4"/>
<comment type="caution">
    <text evidence="1">The sequence shown here is derived from an EMBL/GenBank/DDBJ whole genome shotgun (WGS) entry which is preliminary data.</text>
</comment>
<accession>A0A1V5ZKD4</accession>
<name>A0A1V5ZKD4_9BACT</name>
<sequence length="70" mass="8357">MYNLYTLVFKADSEMVKALELLANQQDNNDLTQLIAIMHNLPKNGQPFLYEWYKLNTDKNYLHQKTHNKK</sequence>
<evidence type="ECO:0000313" key="1">
    <source>
        <dbReference type="EMBL" id="OQB40660.1"/>
    </source>
</evidence>
<dbReference type="EMBL" id="MWDB01000036">
    <property type="protein sequence ID" value="OQB40660.1"/>
    <property type="molecule type" value="Genomic_DNA"/>
</dbReference>
<organism evidence="1">
    <name type="scientific">candidate division CPR1 bacterium ADurb.Bin160</name>
    <dbReference type="NCBI Taxonomy" id="1852826"/>
    <lineage>
        <taxon>Bacteria</taxon>
        <taxon>candidate division CPR1</taxon>
    </lineage>
</organism>
<protein>
    <submittedName>
        <fullName evidence="1">Uncharacterized protein</fullName>
    </submittedName>
</protein>
<reference evidence="1" key="1">
    <citation type="submission" date="2017-02" db="EMBL/GenBank/DDBJ databases">
        <title>Delving into the versatile metabolic prowess of the omnipresent phylum Bacteroidetes.</title>
        <authorList>
            <person name="Nobu M.K."/>
            <person name="Mei R."/>
            <person name="Narihiro T."/>
            <person name="Kuroda K."/>
            <person name="Liu W.-T."/>
        </authorList>
    </citation>
    <scope>NUCLEOTIDE SEQUENCE</scope>
    <source>
        <strain evidence="1">ADurb.Bin160</strain>
    </source>
</reference>
<dbReference type="Proteomes" id="UP000485621">
    <property type="component" value="Unassembled WGS sequence"/>
</dbReference>